<sequence length="59" mass="6779">MLRFIAKVLLVMLAVRVGYMHRYRLMNIFLQVPLIRRMAVNFSGGSGNIPVGLITRVYL</sequence>
<comment type="caution">
    <text evidence="1">The sequence shown here is derived from an EMBL/GenBank/DDBJ whole genome shotgun (WGS) entry which is preliminary data.</text>
</comment>
<keyword evidence="2" id="KW-1185">Reference proteome</keyword>
<organism evidence="1 2">
    <name type="scientific">Peribacillus faecalis</name>
    <dbReference type="NCBI Taxonomy" id="2772559"/>
    <lineage>
        <taxon>Bacteria</taxon>
        <taxon>Bacillati</taxon>
        <taxon>Bacillota</taxon>
        <taxon>Bacilli</taxon>
        <taxon>Bacillales</taxon>
        <taxon>Bacillaceae</taxon>
        <taxon>Peribacillus</taxon>
    </lineage>
</organism>
<dbReference type="AlphaFoldDB" id="A0A927CUE2"/>
<proteinExistence type="predicted"/>
<name>A0A927CUE2_9BACI</name>
<accession>A0A927CUE2</accession>
<evidence type="ECO:0000313" key="1">
    <source>
        <dbReference type="EMBL" id="MBD3107656.1"/>
    </source>
</evidence>
<evidence type="ECO:0000313" key="2">
    <source>
        <dbReference type="Proteomes" id="UP000602076"/>
    </source>
</evidence>
<dbReference type="EMBL" id="JACXSI010000008">
    <property type="protein sequence ID" value="MBD3107656.1"/>
    <property type="molecule type" value="Genomic_DNA"/>
</dbReference>
<protein>
    <submittedName>
        <fullName evidence="1">Uncharacterized protein</fullName>
    </submittedName>
</protein>
<dbReference type="RefSeq" id="WP_190997196.1">
    <property type="nucleotide sequence ID" value="NZ_JACXSI010000008.1"/>
</dbReference>
<reference evidence="1" key="1">
    <citation type="submission" date="2020-09" db="EMBL/GenBank/DDBJ databases">
        <title>Bacillus faecalis sp. nov., a moderately halophilic bacterium isolated from cow faeces.</title>
        <authorList>
            <person name="Jiang L."/>
            <person name="Lee J."/>
        </authorList>
    </citation>
    <scope>NUCLEOTIDE SEQUENCE</scope>
    <source>
        <strain evidence="1">AGMB 02131</strain>
    </source>
</reference>
<gene>
    <name evidence="1" type="ORF">IEO70_04690</name>
</gene>
<dbReference type="Proteomes" id="UP000602076">
    <property type="component" value="Unassembled WGS sequence"/>
</dbReference>